<feature type="compositionally biased region" description="Basic residues" evidence="1">
    <location>
        <begin position="150"/>
        <end position="160"/>
    </location>
</feature>
<dbReference type="EMBL" id="JARBHB010000001">
    <property type="protein sequence ID" value="KAJ8895294.1"/>
    <property type="molecule type" value="Genomic_DNA"/>
</dbReference>
<protein>
    <submittedName>
        <fullName evidence="2">Uncharacterized protein</fullName>
    </submittedName>
</protein>
<evidence type="ECO:0000313" key="2">
    <source>
        <dbReference type="EMBL" id="KAJ8895294.1"/>
    </source>
</evidence>
<organism evidence="2 3">
    <name type="scientific">Dryococelus australis</name>
    <dbReference type="NCBI Taxonomy" id="614101"/>
    <lineage>
        <taxon>Eukaryota</taxon>
        <taxon>Metazoa</taxon>
        <taxon>Ecdysozoa</taxon>
        <taxon>Arthropoda</taxon>
        <taxon>Hexapoda</taxon>
        <taxon>Insecta</taxon>
        <taxon>Pterygota</taxon>
        <taxon>Neoptera</taxon>
        <taxon>Polyneoptera</taxon>
        <taxon>Phasmatodea</taxon>
        <taxon>Verophasmatodea</taxon>
        <taxon>Anareolatae</taxon>
        <taxon>Phasmatidae</taxon>
        <taxon>Eurycanthinae</taxon>
        <taxon>Dryococelus</taxon>
    </lineage>
</organism>
<proteinExistence type="predicted"/>
<feature type="compositionally biased region" description="Polar residues" evidence="1">
    <location>
        <begin position="190"/>
        <end position="201"/>
    </location>
</feature>
<accession>A0ABQ9IF56</accession>
<name>A0ABQ9IF56_9NEOP</name>
<reference evidence="2 3" key="1">
    <citation type="submission" date="2023-02" db="EMBL/GenBank/DDBJ databases">
        <title>LHISI_Scaffold_Assembly.</title>
        <authorList>
            <person name="Stuart O.P."/>
            <person name="Cleave R."/>
            <person name="Magrath M.J.L."/>
            <person name="Mikheyev A.S."/>
        </authorList>
    </citation>
    <scope>NUCLEOTIDE SEQUENCE [LARGE SCALE GENOMIC DNA]</scope>
    <source>
        <strain evidence="2">Daus_M_001</strain>
        <tissue evidence="2">Leg muscle</tissue>
    </source>
</reference>
<dbReference type="Proteomes" id="UP001159363">
    <property type="component" value="Chromosome 1"/>
</dbReference>
<feature type="region of interest" description="Disordered" evidence="1">
    <location>
        <begin position="126"/>
        <end position="201"/>
    </location>
</feature>
<feature type="compositionally biased region" description="Polar residues" evidence="1">
    <location>
        <begin position="47"/>
        <end position="59"/>
    </location>
</feature>
<evidence type="ECO:0000256" key="1">
    <source>
        <dbReference type="SAM" id="MobiDB-lite"/>
    </source>
</evidence>
<feature type="region of interest" description="Disordered" evidence="1">
    <location>
        <begin position="30"/>
        <end position="64"/>
    </location>
</feature>
<gene>
    <name evidence="2" type="ORF">PR048_000619</name>
</gene>
<evidence type="ECO:0000313" key="3">
    <source>
        <dbReference type="Proteomes" id="UP001159363"/>
    </source>
</evidence>
<keyword evidence="3" id="KW-1185">Reference proteome</keyword>
<comment type="caution">
    <text evidence="2">The sequence shown here is derived from an EMBL/GenBank/DDBJ whole genome shotgun (WGS) entry which is preliminary data.</text>
</comment>
<sequence length="201" mass="21528">MRADCPTLLRGPAPAARTWAQAALAAGQHIVTSAGKTDPADTRPPGESNSSVRKSSVQIPIQDDTVDSSEKLVSLAIHTSPGTSIVSQTSLLENVPNGTDHFMARPLHQIDADDTLEDDDTTGVTTLTHLDKQSTKKQGGSAETLDHGRKEKKPRHNNRSPRRDVIVPESPQSQRAHSLVIAQQVIEQGKTASHGTPTTED</sequence>